<gene>
    <name evidence="1" type="ORF">HON47_05245</name>
</gene>
<proteinExistence type="predicted"/>
<accession>A0A8T5GFN8</accession>
<evidence type="ECO:0000313" key="1">
    <source>
        <dbReference type="EMBL" id="MBT4870954.1"/>
    </source>
</evidence>
<dbReference type="EMBL" id="JABJNZ010000065">
    <property type="protein sequence ID" value="MBT4870954.1"/>
    <property type="molecule type" value="Genomic_DNA"/>
</dbReference>
<protein>
    <submittedName>
        <fullName evidence="1">Uncharacterized protein</fullName>
    </submittedName>
</protein>
<evidence type="ECO:0000313" key="2">
    <source>
        <dbReference type="Proteomes" id="UP000722459"/>
    </source>
</evidence>
<name>A0A8T5GFN8_9ARCH</name>
<dbReference type="Proteomes" id="UP000722459">
    <property type="component" value="Unassembled WGS sequence"/>
</dbReference>
<feature type="non-terminal residue" evidence="1">
    <location>
        <position position="67"/>
    </location>
</feature>
<sequence>MISKKSRTGVFFLAMYNINGLSGTPKRTKTVFEAVKKKFGAKLLLPGISKSLSLGSPSSKKTKQKLV</sequence>
<dbReference type="AlphaFoldDB" id="A0A8T5GFN8"/>
<organism evidence="1 2">
    <name type="scientific">Candidatus Iainarchaeum sp</name>
    <dbReference type="NCBI Taxonomy" id="3101447"/>
    <lineage>
        <taxon>Archaea</taxon>
        <taxon>Candidatus Iainarchaeota</taxon>
        <taxon>Candidatus Iainarchaeia</taxon>
        <taxon>Candidatus Iainarchaeales</taxon>
        <taxon>Candidatus Iainarchaeaceae</taxon>
        <taxon>Candidatus Iainarchaeum</taxon>
    </lineage>
</organism>
<reference evidence="1" key="1">
    <citation type="journal article" date="2021" name="ISME J.">
        <title>Mercury methylation by metabolically versatile and cosmopolitan marine bacteria.</title>
        <authorList>
            <person name="Lin H."/>
            <person name="Ascher D.B."/>
            <person name="Myung Y."/>
            <person name="Lamborg C.H."/>
            <person name="Hallam S.J."/>
            <person name="Gionfriddo C.M."/>
            <person name="Holt K.E."/>
            <person name="Moreau J.W."/>
        </authorList>
    </citation>
    <scope>NUCLEOTIDE SEQUENCE</scope>
    <source>
        <strain evidence="1">SI075_bin30</strain>
    </source>
</reference>
<comment type="caution">
    <text evidence="1">The sequence shown here is derived from an EMBL/GenBank/DDBJ whole genome shotgun (WGS) entry which is preliminary data.</text>
</comment>